<dbReference type="InterPro" id="IPR027417">
    <property type="entry name" value="P-loop_NTPase"/>
</dbReference>
<dbReference type="EMBL" id="LNQL01000003">
    <property type="protein sequence ID" value="KSU48831.1"/>
    <property type="molecule type" value="Genomic_DNA"/>
</dbReference>
<dbReference type="SUPFAM" id="SSF52540">
    <property type="entry name" value="P-loop containing nucleoside triphosphate hydrolases"/>
    <property type="match status" value="1"/>
</dbReference>
<evidence type="ECO:0000313" key="2">
    <source>
        <dbReference type="Proteomes" id="UP000053797"/>
    </source>
</evidence>
<gene>
    <name evidence="1" type="ORF">AS033_10910</name>
</gene>
<protein>
    <submittedName>
        <fullName evidence="1">Uncharacterized protein</fullName>
    </submittedName>
</protein>
<sequence>MKKFQPSINVVYDTGKSELFDMFVPNNDQLEIMENIISSLSKKSLVNSHLMIGPYGAGKSMVGAITASLITARKNSKDVKSFLYNVSGLNNSLSDKIKDNLYENNIKWIPITITGKNGRIDEIILEAIQLKLKSEGIVLSLKGDSEQILHTIELWKNDYKDTYFKLINLCTSFGCTIEELIEGITINDERFIVEFKKMYGTLTSGATYISESKASFVEKIQHLTNQLSIKKMGLFIIYDEFGRFLQGVNQSLIFQTMQDLQDIAEFANRSSNLGLLFITHTGLRQYSTESNNLSKEELERVEKRFESHRLDSDPSLFYRTAFKILEIVKEDNAPNLFLLNDIEKIKSDLKKYSLFPDMEVSEVENFILEKCQPIHPLTIRLLPILSNMLGQNDRTLYTFLSQFDENGLETDWYYADQLFNYFYPDESSFYLIDDLKYYRLSMSYQITNEAKRLVKLMTLLNISNRPFKISIDFLSFALGINEIKIRESIEELKKIKIIRYNPLASSYELYSGSILSLESLIEDYRSKTVINDESRIKFLNNFLPNKYFLPHEYNNVKSMTRFVESQFTWGNILNLDLSVGDGTLLYMIYRNDQELKNIREFVINSKRKDIIVCVTKLNTKDLTIKLDEFMILDLLLNTSELLQQDENLEAEIIIHLENIRFEIEKLLRPIKHFETDNLTWYIKNDVVKIDSKNSLEKKLSKWMFDRFPATPEIRNEGFNKKNVTSIQKKAAKSILSQLLAPTFSGDFDIQGFGPDYLIYATMFKNTGIDTNNLSQIADDNLLELRHDLLSHFKQNKRGKIVDLYDLLRHEPYGIREPLIPLLLIGLLKDVWHQMAFYSNDFYIHELNADMLYDILELRADFYEYELYELSSENLILLKDVNATFFNGTLSEQPVIIFTELMRWLRSLPRYTQVTDQLTVTENHFKEIIRQSETDPLASINNLAKIVKSDSDLKKLKTGLENHLSLMIKRIKEEVLLKMEVESNKDIHGWADRNKELVLSSPILAGFVSEYAQNKDWLAYLIEKIVGVSLKDWSDVTYDSFWMNFKQLLLTNHNQNGLIKIVTDNQTVMEIKEVELSVKGKTIYNNVSRIVNAGSRTMSDDEIRFVVYKILSELESK</sequence>
<accession>A0A0V8GF81</accession>
<dbReference type="AlphaFoldDB" id="A0A0V8GF81"/>
<proteinExistence type="predicted"/>
<evidence type="ECO:0000313" key="1">
    <source>
        <dbReference type="EMBL" id="KSU48831.1"/>
    </source>
</evidence>
<comment type="caution">
    <text evidence="1">The sequence shown here is derived from an EMBL/GenBank/DDBJ whole genome shotgun (WGS) entry which is preliminary data.</text>
</comment>
<reference evidence="1 2" key="1">
    <citation type="journal article" date="2015" name="Int. J. Syst. Evol. Microbiol.">
        <title>Exiguobacterium enclense sp. nov., isolated from sediment.</title>
        <authorList>
            <person name="Dastager S.G."/>
            <person name="Mawlankar R."/>
            <person name="Sonalkar V.V."/>
            <person name="Thorat M.N."/>
            <person name="Mual P."/>
            <person name="Verma A."/>
            <person name="Krishnamurthi S."/>
            <person name="Tang S.K."/>
            <person name="Li W.J."/>
        </authorList>
    </citation>
    <scope>NUCLEOTIDE SEQUENCE [LARGE SCALE GENOMIC DNA]</scope>
    <source>
        <strain evidence="1 2">NIO-1109</strain>
    </source>
</reference>
<organism evidence="1 2">
    <name type="scientific">Exiguobacterium indicum</name>
    <dbReference type="NCBI Taxonomy" id="296995"/>
    <lineage>
        <taxon>Bacteria</taxon>
        <taxon>Bacillati</taxon>
        <taxon>Bacillota</taxon>
        <taxon>Bacilli</taxon>
        <taxon>Bacillales</taxon>
        <taxon>Bacillales Family XII. Incertae Sedis</taxon>
        <taxon>Exiguobacterium</taxon>
    </lineage>
</organism>
<dbReference type="OrthoDB" id="856045at2"/>
<dbReference type="RefSeq" id="WP_058265523.1">
    <property type="nucleotide sequence ID" value="NZ_FMYN01000003.1"/>
</dbReference>
<name>A0A0V8GF81_9BACL</name>
<dbReference type="Proteomes" id="UP000053797">
    <property type="component" value="Unassembled WGS sequence"/>
</dbReference>